<feature type="compositionally biased region" description="Low complexity" evidence="1">
    <location>
        <begin position="19"/>
        <end position="32"/>
    </location>
</feature>
<accession>A0A7S1VGX1</accession>
<gene>
    <name evidence="2" type="ORF">GOCE00092_LOCUS21024</name>
</gene>
<feature type="compositionally biased region" description="Low complexity" evidence="1">
    <location>
        <begin position="196"/>
        <end position="210"/>
    </location>
</feature>
<evidence type="ECO:0000313" key="2">
    <source>
        <dbReference type="EMBL" id="CAD9299593.1"/>
    </source>
</evidence>
<feature type="compositionally biased region" description="Polar residues" evidence="1">
    <location>
        <begin position="98"/>
        <end position="115"/>
    </location>
</feature>
<feature type="compositionally biased region" description="Polar residues" evidence="1">
    <location>
        <begin position="449"/>
        <end position="463"/>
    </location>
</feature>
<feature type="compositionally biased region" description="Polar residues" evidence="1">
    <location>
        <begin position="243"/>
        <end position="265"/>
    </location>
</feature>
<protein>
    <submittedName>
        <fullName evidence="2">Uncharacterized protein</fullName>
    </submittedName>
</protein>
<sequence length="686" mass="74449">MEIVQNTDETDVLLIKPTSPARAPRSPRSPSRGQTRTASFPYGDEVKRTAPPSSPDPPAYRSSELNLDGSSDPQQSRASILKYRPEGRESEPYASGISPLSMSKTLTRSPDNKSPAQRRREQSIFFGNDEDVRKRSQGSGNRDPNAAELMNTLTADTSDAARKARYRSPSSSSPSRQGGEALEAAMAGRALENLRSSPANTSTSAPTSQSLVSPTTNSQSIPTSQSPSLQESGAWGESDTDDTNGARSSPNTSRQPRSFFGNTPSPKGDDDDDTFEKSKSSSLLSLDVVAEVAKLAKFVQRYELKKEKKAEKKRAKKDSASLGPSVGYDAFTDSQSPFRGPAGSEPSPALLPSSYSNTDSDDFSITDSDSGVSASSNDDDLSVEKVRSQTPEIAKSDRTEKRRNLYIEHAFSDSSEEDMYVEDDVASDSSRLGITPFSMDDEQTEDSFDQNPFSLQQPTQQKIQAMAMGTAPEPRSNPPTRVGATVLSPIPGTPASVNNEFSSMKRSSPTEELTSPVGDESRSPPLKKFKSPRASVGRQRSNSARKRGLAEETQSNPLSARQAHLGRKKTLASLRMREAIIDDSNSDIGSSAALALSIGEESSRNTTGDSTLFSDALKSNNAQSLQTASTGSEFQVRGRQLRNPQQASAPRRRSNSNEGFTKVINMFEDRDTEPFFPKNESWQYMN</sequence>
<feature type="compositionally biased region" description="Acidic residues" evidence="1">
    <location>
        <begin position="414"/>
        <end position="426"/>
    </location>
</feature>
<dbReference type="AlphaFoldDB" id="A0A7S1VGX1"/>
<organism evidence="2">
    <name type="scientific">Grammatophora oceanica</name>
    <dbReference type="NCBI Taxonomy" id="210454"/>
    <lineage>
        <taxon>Eukaryota</taxon>
        <taxon>Sar</taxon>
        <taxon>Stramenopiles</taxon>
        <taxon>Ochrophyta</taxon>
        <taxon>Bacillariophyta</taxon>
        <taxon>Fragilariophyceae</taxon>
        <taxon>Fragilariophycidae</taxon>
        <taxon>Rhabdonematales</taxon>
        <taxon>Grammatophoraceae</taxon>
        <taxon>Grammatophora</taxon>
    </lineage>
</organism>
<reference evidence="2" key="1">
    <citation type="submission" date="2021-01" db="EMBL/GenBank/DDBJ databases">
        <authorList>
            <person name="Corre E."/>
            <person name="Pelletier E."/>
            <person name="Niang G."/>
            <person name="Scheremetjew M."/>
            <person name="Finn R."/>
            <person name="Kale V."/>
            <person name="Holt S."/>
            <person name="Cochrane G."/>
            <person name="Meng A."/>
            <person name="Brown T."/>
            <person name="Cohen L."/>
        </authorList>
    </citation>
    <scope>NUCLEOTIDE SEQUENCE</scope>
    <source>
        <strain evidence="2">CCMP 410</strain>
    </source>
</reference>
<feature type="compositionally biased region" description="Polar residues" evidence="1">
    <location>
        <begin position="211"/>
        <end position="231"/>
    </location>
</feature>
<feature type="compositionally biased region" description="Polar residues" evidence="1">
    <location>
        <begin position="623"/>
        <end position="633"/>
    </location>
</feature>
<feature type="compositionally biased region" description="Basic and acidic residues" evidence="1">
    <location>
        <begin position="394"/>
        <end position="406"/>
    </location>
</feature>
<feature type="region of interest" description="Disordered" evidence="1">
    <location>
        <begin position="623"/>
        <end position="660"/>
    </location>
</feature>
<feature type="region of interest" description="Disordered" evidence="1">
    <location>
        <begin position="1"/>
        <end position="281"/>
    </location>
</feature>
<evidence type="ECO:0000256" key="1">
    <source>
        <dbReference type="SAM" id="MobiDB-lite"/>
    </source>
</evidence>
<feature type="compositionally biased region" description="Acidic residues" evidence="1">
    <location>
        <begin position="439"/>
        <end position="448"/>
    </location>
</feature>
<dbReference type="EMBL" id="HBGK01040242">
    <property type="protein sequence ID" value="CAD9299593.1"/>
    <property type="molecule type" value="Transcribed_RNA"/>
</dbReference>
<feature type="region of interest" description="Disordered" evidence="1">
    <location>
        <begin position="306"/>
        <end position="565"/>
    </location>
</feature>
<name>A0A7S1VGX1_9STRA</name>
<feature type="compositionally biased region" description="Polar residues" evidence="1">
    <location>
        <begin position="63"/>
        <end position="78"/>
    </location>
</feature>
<proteinExistence type="predicted"/>
<feature type="compositionally biased region" description="Polar residues" evidence="1">
    <location>
        <begin position="495"/>
        <end position="513"/>
    </location>
</feature>